<protein>
    <recommendedName>
        <fullName evidence="3">UDP-N-acetylglucosamine kinase</fullName>
    </recommendedName>
</protein>
<gene>
    <name evidence="1" type="ORF">A2563_02720</name>
</gene>
<proteinExistence type="predicted"/>
<reference evidence="1 2" key="1">
    <citation type="journal article" date="2016" name="Nat. Commun.">
        <title>Thousands of microbial genomes shed light on interconnected biogeochemical processes in an aquifer system.</title>
        <authorList>
            <person name="Anantharaman K."/>
            <person name="Brown C.T."/>
            <person name="Hug L.A."/>
            <person name="Sharon I."/>
            <person name="Castelle C.J."/>
            <person name="Probst A.J."/>
            <person name="Thomas B.C."/>
            <person name="Singh A."/>
            <person name="Wilkins M.J."/>
            <person name="Karaoz U."/>
            <person name="Brodie E.L."/>
            <person name="Williams K.H."/>
            <person name="Hubbard S.S."/>
            <person name="Banfield J.F."/>
        </authorList>
    </citation>
    <scope>NUCLEOTIDE SEQUENCE [LARGE SCALE GENOMIC DNA]</scope>
</reference>
<organism evidence="1 2">
    <name type="scientific">Candidatus Magasanikbacteria bacterium RIFOXYD1_FULL_40_23</name>
    <dbReference type="NCBI Taxonomy" id="1798705"/>
    <lineage>
        <taxon>Bacteria</taxon>
        <taxon>Candidatus Magasanikiibacteriota</taxon>
    </lineage>
</organism>
<accession>A0A1F6P8S6</accession>
<evidence type="ECO:0000313" key="2">
    <source>
        <dbReference type="Proteomes" id="UP000176634"/>
    </source>
</evidence>
<dbReference type="Pfam" id="PF13671">
    <property type="entry name" value="AAA_33"/>
    <property type="match status" value="1"/>
</dbReference>
<evidence type="ECO:0000313" key="1">
    <source>
        <dbReference type="EMBL" id="OGH92566.1"/>
    </source>
</evidence>
<sequence length="179" mass="20176">MNQFILVLNGPICSGKSTVVDLLLARHEKLFLASYDTIKWLVSNYSSDKHLAVVTDIVLPLAESAFDKGFSIVADAVTLKTTRERFAELAQRKGVKFIEVNLEAPLPALEERFKKRVEDSIRMGTKISITDMQGMMKIFTRYQENKNFNAPTFDSSILSAERIAAEIENLINLNVYVKS</sequence>
<dbReference type="Gene3D" id="3.40.50.300">
    <property type="entry name" value="P-loop containing nucleotide triphosphate hydrolases"/>
    <property type="match status" value="1"/>
</dbReference>
<dbReference type="Proteomes" id="UP000176634">
    <property type="component" value="Unassembled WGS sequence"/>
</dbReference>
<dbReference type="SUPFAM" id="SSF52540">
    <property type="entry name" value="P-loop containing nucleoside triphosphate hydrolases"/>
    <property type="match status" value="1"/>
</dbReference>
<dbReference type="STRING" id="1798705.A2563_02720"/>
<name>A0A1F6P8S6_9BACT</name>
<comment type="caution">
    <text evidence="1">The sequence shown here is derived from an EMBL/GenBank/DDBJ whole genome shotgun (WGS) entry which is preliminary data.</text>
</comment>
<dbReference type="AlphaFoldDB" id="A0A1F6P8S6"/>
<dbReference type="InterPro" id="IPR027417">
    <property type="entry name" value="P-loop_NTPase"/>
</dbReference>
<evidence type="ECO:0008006" key="3">
    <source>
        <dbReference type="Google" id="ProtNLM"/>
    </source>
</evidence>
<dbReference type="EMBL" id="MFRA01000005">
    <property type="protein sequence ID" value="OGH92566.1"/>
    <property type="molecule type" value="Genomic_DNA"/>
</dbReference>